<dbReference type="SUPFAM" id="SSF51430">
    <property type="entry name" value="NAD(P)-linked oxidoreductase"/>
    <property type="match status" value="1"/>
</dbReference>
<evidence type="ECO:0000256" key="1">
    <source>
        <dbReference type="SAM" id="SignalP"/>
    </source>
</evidence>
<evidence type="ECO:0000313" key="4">
    <source>
        <dbReference type="Proteomes" id="UP000644699"/>
    </source>
</evidence>
<dbReference type="Pfam" id="PF00248">
    <property type="entry name" value="Aldo_ket_red"/>
    <property type="match status" value="1"/>
</dbReference>
<dbReference type="CDD" id="cd19152">
    <property type="entry name" value="AKR_AKR15A"/>
    <property type="match status" value="1"/>
</dbReference>
<dbReference type="InterPro" id="IPR023210">
    <property type="entry name" value="NADP_OxRdtase_dom"/>
</dbReference>
<dbReference type="Proteomes" id="UP000644699">
    <property type="component" value="Unassembled WGS sequence"/>
</dbReference>
<organism evidence="3 4">
    <name type="scientific">Aureimonas endophytica</name>
    <dbReference type="NCBI Taxonomy" id="2027858"/>
    <lineage>
        <taxon>Bacteria</taxon>
        <taxon>Pseudomonadati</taxon>
        <taxon>Pseudomonadota</taxon>
        <taxon>Alphaproteobacteria</taxon>
        <taxon>Hyphomicrobiales</taxon>
        <taxon>Aurantimonadaceae</taxon>
        <taxon>Aureimonas</taxon>
    </lineage>
</organism>
<dbReference type="EMBL" id="BMIQ01000003">
    <property type="protein sequence ID" value="GGE02336.1"/>
    <property type="molecule type" value="Genomic_DNA"/>
</dbReference>
<name>A0A917E5C8_9HYPH</name>
<proteinExistence type="predicted"/>
<dbReference type="PANTHER" id="PTHR42686">
    <property type="entry name" value="GH17980P-RELATED"/>
    <property type="match status" value="1"/>
</dbReference>
<reference evidence="3" key="1">
    <citation type="journal article" date="2014" name="Int. J. Syst. Evol. Microbiol.">
        <title>Complete genome sequence of Corynebacterium casei LMG S-19264T (=DSM 44701T), isolated from a smear-ripened cheese.</title>
        <authorList>
            <consortium name="US DOE Joint Genome Institute (JGI-PGF)"/>
            <person name="Walter F."/>
            <person name="Albersmeier A."/>
            <person name="Kalinowski J."/>
            <person name="Ruckert C."/>
        </authorList>
    </citation>
    <scope>NUCLEOTIDE SEQUENCE</scope>
    <source>
        <strain evidence="3">CGMCC 1.15367</strain>
    </source>
</reference>
<feature type="signal peptide" evidence="1">
    <location>
        <begin position="1"/>
        <end position="26"/>
    </location>
</feature>
<keyword evidence="4" id="KW-1185">Reference proteome</keyword>
<gene>
    <name evidence="3" type="ORF">GCM10011390_21500</name>
</gene>
<dbReference type="AlphaFoldDB" id="A0A917E5C8"/>
<dbReference type="InterPro" id="IPR006311">
    <property type="entry name" value="TAT_signal"/>
</dbReference>
<dbReference type="GO" id="GO:0005829">
    <property type="term" value="C:cytosol"/>
    <property type="evidence" value="ECO:0007669"/>
    <property type="project" value="TreeGrafter"/>
</dbReference>
<keyword evidence="1" id="KW-0732">Signal</keyword>
<protein>
    <submittedName>
        <fullName evidence="3">L-fucose dehydrogenase</fullName>
    </submittedName>
</protein>
<reference evidence="3" key="2">
    <citation type="submission" date="2020-09" db="EMBL/GenBank/DDBJ databases">
        <authorList>
            <person name="Sun Q."/>
            <person name="Zhou Y."/>
        </authorList>
    </citation>
    <scope>NUCLEOTIDE SEQUENCE</scope>
    <source>
        <strain evidence="3">CGMCC 1.15367</strain>
    </source>
</reference>
<dbReference type="RefSeq" id="WP_188908322.1">
    <property type="nucleotide sequence ID" value="NZ_BMIQ01000003.1"/>
</dbReference>
<dbReference type="PANTHER" id="PTHR42686:SF1">
    <property type="entry name" value="GH17980P-RELATED"/>
    <property type="match status" value="1"/>
</dbReference>
<dbReference type="PROSITE" id="PS51318">
    <property type="entry name" value="TAT"/>
    <property type="match status" value="1"/>
</dbReference>
<comment type="caution">
    <text evidence="3">The sequence shown here is derived from an EMBL/GenBank/DDBJ whole genome shotgun (WGS) entry which is preliminary data.</text>
</comment>
<evidence type="ECO:0000259" key="2">
    <source>
        <dbReference type="Pfam" id="PF00248"/>
    </source>
</evidence>
<feature type="domain" description="NADP-dependent oxidoreductase" evidence="2">
    <location>
        <begin position="57"/>
        <end position="367"/>
    </location>
</feature>
<dbReference type="InterPro" id="IPR020471">
    <property type="entry name" value="AKR"/>
</dbReference>
<dbReference type="Gene3D" id="3.20.20.100">
    <property type="entry name" value="NADP-dependent oxidoreductase domain"/>
    <property type="match status" value="1"/>
</dbReference>
<feature type="chain" id="PRO_5037665770" evidence="1">
    <location>
        <begin position="27"/>
        <end position="380"/>
    </location>
</feature>
<evidence type="ECO:0000313" key="3">
    <source>
        <dbReference type="EMBL" id="GGE02336.1"/>
    </source>
</evidence>
<accession>A0A917E5C8</accession>
<dbReference type="GO" id="GO:0016491">
    <property type="term" value="F:oxidoreductase activity"/>
    <property type="evidence" value="ECO:0007669"/>
    <property type="project" value="InterPro"/>
</dbReference>
<dbReference type="InterPro" id="IPR036812">
    <property type="entry name" value="NAD(P)_OxRdtase_dom_sf"/>
</dbReference>
<sequence length="380" mass="40242">MTTRRHFLAATALGALGAAALPSVLAAQPAPGAASPAVGNLPMNDLTSGGRWRPPHRLGLGGVPLGNGFSKVVADETAVDVMNAAWDAGVRLYDTSPFYGLGLSERRMGQVLSGKPRDEFVVSTKIGRVLRPDPAAGIRTVAIWADAPPFQHVFDYTEDGVRRSIEDSLQRLGLASLDIVYVHDLGPSTPDFPNNDWRAQFEVARTGAFPALARMRDEGLIKAWGLGLNEPESILAALEVADPDIILAASQYSLANHSAALDGIVPALQARGASIMVGTPLNGGFLAGKDRWNARTQIPPEMAEKRSRMLRVAADHGVDLRVAALQFLNANPTISSFVPGASDPDQVRQNAAAFAVTIPGAFWAELRDGSLIDARAPVPA</sequence>